<feature type="binding site" evidence="7">
    <location>
        <position position="109"/>
    </location>
    <ligand>
        <name>Na(+)</name>
        <dbReference type="ChEBI" id="CHEBI:29101"/>
        <label>1</label>
    </ligand>
</feature>
<feature type="binding site" evidence="7">
    <location>
        <position position="105"/>
    </location>
    <ligand>
        <name>Na(+)</name>
        <dbReference type="ChEBI" id="CHEBI:29101"/>
        <label>1</label>
    </ligand>
</feature>
<dbReference type="GO" id="GO:0006865">
    <property type="term" value="P:amino acid transport"/>
    <property type="evidence" value="ECO:0007669"/>
    <property type="project" value="TreeGrafter"/>
</dbReference>
<dbReference type="InterPro" id="IPR000175">
    <property type="entry name" value="Na/ntran_symport"/>
</dbReference>
<evidence type="ECO:0000256" key="1">
    <source>
        <dbReference type="ARBA" id="ARBA00004141"/>
    </source>
</evidence>
<dbReference type="GO" id="GO:0043005">
    <property type="term" value="C:neuron projection"/>
    <property type="evidence" value="ECO:0007669"/>
    <property type="project" value="TreeGrafter"/>
</dbReference>
<protein>
    <submittedName>
        <fullName evidence="10">Sodium-dependent dopamine transporter</fullName>
    </submittedName>
</protein>
<evidence type="ECO:0000256" key="6">
    <source>
        <dbReference type="ARBA" id="ARBA00023136"/>
    </source>
</evidence>
<dbReference type="GO" id="GO:0005335">
    <property type="term" value="F:serotonin:sodium:chloride symporter activity"/>
    <property type="evidence" value="ECO:0007669"/>
    <property type="project" value="TreeGrafter"/>
</dbReference>
<name>A0A183HSU3_9BILA</name>
<evidence type="ECO:0000256" key="4">
    <source>
        <dbReference type="ARBA" id="ARBA00022847"/>
    </source>
</evidence>
<keyword evidence="7" id="KW-0479">Metal-binding</keyword>
<keyword evidence="2" id="KW-0813">Transport</keyword>
<evidence type="ECO:0000313" key="9">
    <source>
        <dbReference type="Proteomes" id="UP000267606"/>
    </source>
</evidence>
<proteinExistence type="predicted"/>
<dbReference type="GO" id="GO:0046872">
    <property type="term" value="F:metal ion binding"/>
    <property type="evidence" value="ECO:0007669"/>
    <property type="project" value="UniProtKB-KW"/>
</dbReference>
<dbReference type="InterPro" id="IPR037272">
    <property type="entry name" value="SNS_sf"/>
</dbReference>
<dbReference type="Pfam" id="PF00209">
    <property type="entry name" value="SNF"/>
    <property type="match status" value="1"/>
</dbReference>
<dbReference type="Proteomes" id="UP000267606">
    <property type="component" value="Unassembled WGS sequence"/>
</dbReference>
<keyword evidence="9" id="KW-1185">Reference proteome</keyword>
<dbReference type="PANTHER" id="PTHR11616:SF279">
    <property type="entry name" value="SODIUM-DEPENDENT SEROTONIN TRANSPORTER"/>
    <property type="match status" value="1"/>
</dbReference>
<keyword evidence="3" id="KW-0812">Transmembrane</keyword>
<keyword evidence="4" id="KW-0769">Symport</keyword>
<gene>
    <name evidence="8" type="ORF">OFLC_LOCUS10554</name>
</gene>
<dbReference type="STRING" id="387005.A0A183HSU3"/>
<evidence type="ECO:0000313" key="8">
    <source>
        <dbReference type="EMBL" id="VDO69405.1"/>
    </source>
</evidence>
<evidence type="ECO:0000256" key="7">
    <source>
        <dbReference type="PIRSR" id="PIRSR600175-1"/>
    </source>
</evidence>
<comment type="subcellular location">
    <subcellularLocation>
        <location evidence="1">Membrane</location>
        <topology evidence="1">Multi-pass membrane protein</topology>
    </subcellularLocation>
</comment>
<reference evidence="10" key="1">
    <citation type="submission" date="2016-06" db="UniProtKB">
        <authorList>
            <consortium name="WormBaseParasite"/>
        </authorList>
    </citation>
    <scope>IDENTIFICATION</scope>
</reference>
<evidence type="ECO:0000256" key="3">
    <source>
        <dbReference type="ARBA" id="ARBA00022692"/>
    </source>
</evidence>
<reference evidence="8 9" key="2">
    <citation type="submission" date="2018-11" db="EMBL/GenBank/DDBJ databases">
        <authorList>
            <consortium name="Pathogen Informatics"/>
        </authorList>
    </citation>
    <scope>NUCLEOTIDE SEQUENCE [LARGE SCALE GENOMIC DNA]</scope>
</reference>
<keyword evidence="7" id="KW-0915">Sodium</keyword>
<dbReference type="SUPFAM" id="SSF161070">
    <property type="entry name" value="SNF-like"/>
    <property type="match status" value="1"/>
</dbReference>
<organism evidence="10">
    <name type="scientific">Onchocerca flexuosa</name>
    <dbReference type="NCBI Taxonomy" id="387005"/>
    <lineage>
        <taxon>Eukaryota</taxon>
        <taxon>Metazoa</taxon>
        <taxon>Ecdysozoa</taxon>
        <taxon>Nematoda</taxon>
        <taxon>Chromadorea</taxon>
        <taxon>Rhabditida</taxon>
        <taxon>Spirurina</taxon>
        <taxon>Spiruromorpha</taxon>
        <taxon>Filarioidea</taxon>
        <taxon>Onchocercidae</taxon>
        <taxon>Onchocerca</taxon>
    </lineage>
</organism>
<dbReference type="EMBL" id="UZAJ01014185">
    <property type="protein sequence ID" value="VDO69405.1"/>
    <property type="molecule type" value="Genomic_DNA"/>
</dbReference>
<feature type="binding site" evidence="7">
    <location>
        <position position="104"/>
    </location>
    <ligand>
        <name>Na(+)</name>
        <dbReference type="ChEBI" id="CHEBI:29101"/>
        <label>1</label>
    </ligand>
</feature>
<keyword evidence="5" id="KW-1133">Transmembrane helix</keyword>
<evidence type="ECO:0000256" key="2">
    <source>
        <dbReference type="ARBA" id="ARBA00022448"/>
    </source>
</evidence>
<accession>A0A183HSU3</accession>
<evidence type="ECO:0000313" key="10">
    <source>
        <dbReference type="WBParaSite" id="OFLC_0001055501-mRNA-1"/>
    </source>
</evidence>
<dbReference type="GO" id="GO:0098793">
    <property type="term" value="C:presynapse"/>
    <property type="evidence" value="ECO:0007669"/>
    <property type="project" value="GOC"/>
</dbReference>
<dbReference type="PROSITE" id="PS50267">
    <property type="entry name" value="NA_NEUROTRAN_SYMP_3"/>
    <property type="match status" value="1"/>
</dbReference>
<feature type="binding site" evidence="7">
    <location>
        <position position="102"/>
    </location>
    <ligand>
        <name>Na(+)</name>
        <dbReference type="ChEBI" id="CHEBI:29101"/>
        <label>1</label>
    </ligand>
</feature>
<evidence type="ECO:0000256" key="5">
    <source>
        <dbReference type="ARBA" id="ARBA00022989"/>
    </source>
</evidence>
<dbReference type="AlphaFoldDB" id="A0A183HSU3"/>
<dbReference type="PANTHER" id="PTHR11616">
    <property type="entry name" value="SODIUM/CHLORIDE DEPENDENT TRANSPORTER"/>
    <property type="match status" value="1"/>
</dbReference>
<dbReference type="GO" id="GO:0051378">
    <property type="term" value="F:serotonin binding"/>
    <property type="evidence" value="ECO:0007669"/>
    <property type="project" value="TreeGrafter"/>
</dbReference>
<keyword evidence="6" id="KW-0472">Membrane</keyword>
<dbReference type="GO" id="GO:0005886">
    <property type="term" value="C:plasma membrane"/>
    <property type="evidence" value="ECO:0007669"/>
    <property type="project" value="TreeGrafter"/>
</dbReference>
<sequence length="126" mass="13881">MTEYGTTIKEAIPPVLNIAKTYFSINQQHQPDKTTKISTISTAPLEDAKITNTIDTVASSSTVQSQLSPPTILPSRSTSMTSLTLLRDKWASKIEFLLAVIGYAVDLGNIWRFPSICYKYGGGNYF</sequence>
<dbReference type="WBParaSite" id="OFLC_0001055501-mRNA-1">
    <property type="protein sequence ID" value="OFLC_0001055501-mRNA-1"/>
    <property type="gene ID" value="OFLC_0001055501"/>
</dbReference>